<feature type="transmembrane region" description="Helical" evidence="8">
    <location>
        <begin position="251"/>
        <end position="268"/>
    </location>
</feature>
<evidence type="ECO:0000256" key="7">
    <source>
        <dbReference type="ARBA" id="ARBA00023136"/>
    </source>
</evidence>
<evidence type="ECO:0000256" key="1">
    <source>
        <dbReference type="ARBA" id="ARBA00004651"/>
    </source>
</evidence>
<feature type="transmembrane region" description="Helical" evidence="8">
    <location>
        <begin position="85"/>
        <end position="104"/>
    </location>
</feature>
<keyword evidence="7 8" id="KW-0472">Membrane</keyword>
<protein>
    <submittedName>
        <fullName evidence="9">Iron ABC transporter permease</fullName>
    </submittedName>
</protein>
<dbReference type="SUPFAM" id="SSF81345">
    <property type="entry name" value="ABC transporter involved in vitamin B12 uptake, BtuC"/>
    <property type="match status" value="1"/>
</dbReference>
<dbReference type="GO" id="GO:0033214">
    <property type="term" value="P:siderophore-iron import into cell"/>
    <property type="evidence" value="ECO:0007669"/>
    <property type="project" value="TreeGrafter"/>
</dbReference>
<feature type="transmembrane region" description="Helical" evidence="8">
    <location>
        <begin position="116"/>
        <end position="136"/>
    </location>
</feature>
<feature type="transmembrane region" description="Helical" evidence="8">
    <location>
        <begin position="280"/>
        <end position="301"/>
    </location>
</feature>
<evidence type="ECO:0000256" key="2">
    <source>
        <dbReference type="ARBA" id="ARBA00007935"/>
    </source>
</evidence>
<dbReference type="CDD" id="cd06550">
    <property type="entry name" value="TM_ABC_iron-siderophores_like"/>
    <property type="match status" value="1"/>
</dbReference>
<dbReference type="Proteomes" id="UP000315344">
    <property type="component" value="Unassembled WGS sequence"/>
</dbReference>
<evidence type="ECO:0000256" key="5">
    <source>
        <dbReference type="ARBA" id="ARBA00022692"/>
    </source>
</evidence>
<evidence type="ECO:0000256" key="6">
    <source>
        <dbReference type="ARBA" id="ARBA00022989"/>
    </source>
</evidence>
<evidence type="ECO:0000256" key="4">
    <source>
        <dbReference type="ARBA" id="ARBA00022475"/>
    </source>
</evidence>
<dbReference type="EMBL" id="VAFL01000008">
    <property type="protein sequence ID" value="TKW66257.1"/>
    <property type="molecule type" value="Genomic_DNA"/>
</dbReference>
<dbReference type="AlphaFoldDB" id="A0A533I6W1"/>
<name>A0A533I6W1_PARDE</name>
<feature type="transmembrane region" description="Helical" evidence="8">
    <location>
        <begin position="307"/>
        <end position="326"/>
    </location>
</feature>
<evidence type="ECO:0000313" key="9">
    <source>
        <dbReference type="EMBL" id="TKW66257.1"/>
    </source>
</evidence>
<dbReference type="InterPro" id="IPR000522">
    <property type="entry name" value="ABC_transptr_permease_BtuC"/>
</dbReference>
<dbReference type="PANTHER" id="PTHR30472">
    <property type="entry name" value="FERRIC ENTEROBACTIN TRANSPORT SYSTEM PERMEASE PROTEIN"/>
    <property type="match status" value="1"/>
</dbReference>
<feature type="transmembrane region" description="Helical" evidence="8">
    <location>
        <begin position="56"/>
        <end position="73"/>
    </location>
</feature>
<feature type="transmembrane region" description="Helical" evidence="8">
    <location>
        <begin position="148"/>
        <end position="174"/>
    </location>
</feature>
<keyword evidence="6 8" id="KW-1133">Transmembrane helix</keyword>
<dbReference type="Pfam" id="PF01032">
    <property type="entry name" value="FecCD"/>
    <property type="match status" value="1"/>
</dbReference>
<comment type="similarity">
    <text evidence="2">Belongs to the binding-protein-dependent transport system permease family. FecCD subfamily.</text>
</comment>
<accession>A0A533I6W1</accession>
<dbReference type="GO" id="GO:0005886">
    <property type="term" value="C:plasma membrane"/>
    <property type="evidence" value="ECO:0007669"/>
    <property type="project" value="UniProtKB-SubCell"/>
</dbReference>
<proteinExistence type="inferred from homology"/>
<gene>
    <name evidence="9" type="ORF">DI616_11885</name>
</gene>
<keyword evidence="5 8" id="KW-0812">Transmembrane</keyword>
<sequence length="333" mass="33506">MIGGTAIAAAVLLVLVVLGAGIGSSFMPPQRVLKAILGLGSRPDELILWNLRLPRVFLAVAGGAALALAGAILQRVARNPLASPSILGISDGAAVGVVGFLWLFSDDVNALTVSIHWKPVAAMAGAIGFTLITGTLTLADRNRGPLGLILYGIAIAALAKALVTLLMIMGPVYLAGQAMTWLAGSVGAAHWSDVAILGAVLVLSLPLIALSARVLAQLRLDADSARATGLSLGAAQIAMVALAVMLTGASVAFVGAIGFVGLIAPHAARRLVGEGGASWLPVSALLGASLVLAADILARIIAPPIEVPAGAVTAVLGAPLFILLLIRGRTMRG</sequence>
<keyword evidence="3" id="KW-0813">Transport</keyword>
<comment type="caution">
    <text evidence="9">The sequence shown here is derived from an EMBL/GenBank/DDBJ whole genome shotgun (WGS) entry which is preliminary data.</text>
</comment>
<evidence type="ECO:0000313" key="10">
    <source>
        <dbReference type="Proteomes" id="UP000315344"/>
    </source>
</evidence>
<dbReference type="FunFam" id="1.10.3470.10:FF:000001">
    <property type="entry name" value="Vitamin B12 ABC transporter permease BtuC"/>
    <property type="match status" value="1"/>
</dbReference>
<dbReference type="Gene3D" id="1.10.3470.10">
    <property type="entry name" value="ABC transporter involved in vitamin B12 uptake, BtuC"/>
    <property type="match status" value="1"/>
</dbReference>
<organism evidence="9 10">
    <name type="scientific">Paracoccus denitrificans</name>
    <dbReference type="NCBI Taxonomy" id="266"/>
    <lineage>
        <taxon>Bacteria</taxon>
        <taxon>Pseudomonadati</taxon>
        <taxon>Pseudomonadota</taxon>
        <taxon>Alphaproteobacteria</taxon>
        <taxon>Rhodobacterales</taxon>
        <taxon>Paracoccaceae</taxon>
        <taxon>Paracoccus</taxon>
    </lineage>
</organism>
<dbReference type="InterPro" id="IPR037294">
    <property type="entry name" value="ABC_BtuC-like"/>
</dbReference>
<comment type="subcellular location">
    <subcellularLocation>
        <location evidence="1">Cell membrane</location>
        <topology evidence="1">Multi-pass membrane protein</topology>
    </subcellularLocation>
</comment>
<feature type="transmembrane region" description="Helical" evidence="8">
    <location>
        <begin position="194"/>
        <end position="215"/>
    </location>
</feature>
<dbReference type="GO" id="GO:0022857">
    <property type="term" value="F:transmembrane transporter activity"/>
    <property type="evidence" value="ECO:0007669"/>
    <property type="project" value="InterPro"/>
</dbReference>
<reference evidence="9 10" key="1">
    <citation type="journal article" date="2017" name="Nat. Commun.">
        <title>In situ click chemistry generation of cyclooxygenase-2 inhibitors.</title>
        <authorList>
            <person name="Bhardwaj A."/>
            <person name="Kaur J."/>
            <person name="Wuest M."/>
            <person name="Wuest F."/>
        </authorList>
    </citation>
    <scope>NUCLEOTIDE SEQUENCE [LARGE SCALE GENOMIC DNA]</scope>
    <source>
        <strain evidence="9">S2_012_000_R3_94</strain>
    </source>
</reference>
<keyword evidence="4" id="KW-1003">Cell membrane</keyword>
<evidence type="ECO:0000256" key="3">
    <source>
        <dbReference type="ARBA" id="ARBA00022448"/>
    </source>
</evidence>
<evidence type="ECO:0000256" key="8">
    <source>
        <dbReference type="SAM" id="Phobius"/>
    </source>
</evidence>
<dbReference type="PANTHER" id="PTHR30472:SF24">
    <property type="entry name" value="FERRIC ENTEROBACTIN TRANSPORT SYSTEM PERMEASE PROTEIN FEPG"/>
    <property type="match status" value="1"/>
</dbReference>